<dbReference type="Proteomes" id="UP001141992">
    <property type="component" value="Unassembled WGS sequence"/>
</dbReference>
<gene>
    <name evidence="1" type="ORF">O9570_06520</name>
</gene>
<dbReference type="EMBL" id="JAPZVI010000003">
    <property type="protein sequence ID" value="MCZ8401090.1"/>
    <property type="molecule type" value="Genomic_DNA"/>
</dbReference>
<reference evidence="1" key="1">
    <citation type="submission" date="2022-12" db="EMBL/GenBank/DDBJ databases">
        <authorList>
            <person name="Voronina O.L."/>
            <person name="Kunda M.S."/>
            <person name="Ryzhova N."/>
            <person name="Aksenova E.I."/>
        </authorList>
    </citation>
    <scope>NUCLEOTIDE SEQUENCE</scope>
    <source>
        <strain evidence="1">SCCH136:Ach223948</strain>
    </source>
</reference>
<dbReference type="PROSITE" id="PS51257">
    <property type="entry name" value="PROKAR_LIPOPROTEIN"/>
    <property type="match status" value="1"/>
</dbReference>
<evidence type="ECO:0000313" key="1">
    <source>
        <dbReference type="EMBL" id="MCZ8401090.1"/>
    </source>
</evidence>
<dbReference type="AlphaFoldDB" id="A0A9W5AEF9"/>
<accession>A0A9W5AEF9</accession>
<comment type="caution">
    <text evidence="1">The sequence shown here is derived from an EMBL/GenBank/DDBJ whole genome shotgun (WGS) entry which is preliminary data.</text>
</comment>
<sequence length="58" mass="6160">MTQSRLRRTVDRAPIRRTAASMAMLQALAGCASQQRQAGPVAEVSIDRVPPLASSLAP</sequence>
<name>A0A9W5AEF9_ALCXX</name>
<proteinExistence type="predicted"/>
<dbReference type="RefSeq" id="WP_153228562.1">
    <property type="nucleotide sequence ID" value="NZ_CP139203.1"/>
</dbReference>
<evidence type="ECO:0000313" key="2">
    <source>
        <dbReference type="Proteomes" id="UP001141992"/>
    </source>
</evidence>
<protein>
    <submittedName>
        <fullName evidence="1">Uncharacterized protein</fullName>
    </submittedName>
</protein>
<organism evidence="1 2">
    <name type="scientific">Alcaligenes xylosoxydans xylosoxydans</name>
    <name type="common">Achromobacter xylosoxidans</name>
    <dbReference type="NCBI Taxonomy" id="85698"/>
    <lineage>
        <taxon>Bacteria</taxon>
        <taxon>Pseudomonadati</taxon>
        <taxon>Pseudomonadota</taxon>
        <taxon>Betaproteobacteria</taxon>
        <taxon>Burkholderiales</taxon>
        <taxon>Alcaligenaceae</taxon>
        <taxon>Achromobacter</taxon>
    </lineage>
</organism>